<dbReference type="GO" id="GO:0003848">
    <property type="term" value="F:2-amino-4-hydroxy-6-hydroxymethyldihydropteridine diphosphokinase activity"/>
    <property type="evidence" value="ECO:0007669"/>
    <property type="project" value="UniProtKB-EC"/>
</dbReference>
<evidence type="ECO:0000256" key="13">
    <source>
        <dbReference type="SAM" id="SignalP"/>
    </source>
</evidence>
<dbReference type="GO" id="GO:0046656">
    <property type="term" value="P:folic acid biosynthetic process"/>
    <property type="evidence" value="ECO:0007669"/>
    <property type="project" value="UniProtKB-KW"/>
</dbReference>
<accession>A0A934VZ91</accession>
<dbReference type="InterPro" id="IPR035907">
    <property type="entry name" value="Hppk_sf"/>
</dbReference>
<dbReference type="Proteomes" id="UP000640485">
    <property type="component" value="Unassembled WGS sequence"/>
</dbReference>
<feature type="signal peptide" evidence="13">
    <location>
        <begin position="1"/>
        <end position="22"/>
    </location>
</feature>
<comment type="pathway">
    <text evidence="1">Cofactor biosynthesis; tetrahydrofolate biosynthesis; 2-amino-4-hydroxy-6-hydroxymethyl-7,8-dihydropteridine diphosphate from 7,8-dihydroneopterin triphosphate: step 4/4.</text>
</comment>
<keyword evidence="16" id="KW-1185">Reference proteome</keyword>
<evidence type="ECO:0000259" key="14">
    <source>
        <dbReference type="Pfam" id="PF01288"/>
    </source>
</evidence>
<evidence type="ECO:0000256" key="6">
    <source>
        <dbReference type="ARBA" id="ARBA00022741"/>
    </source>
</evidence>
<evidence type="ECO:0000256" key="4">
    <source>
        <dbReference type="ARBA" id="ARBA00016218"/>
    </source>
</evidence>
<reference evidence="15" key="1">
    <citation type="submission" date="2021-01" db="EMBL/GenBank/DDBJ databases">
        <title>Paracoccus amoyensis sp. nov., isolated from the surface seawater along the coast of Xiamen Island, China.</title>
        <authorList>
            <person name="Lyu L."/>
        </authorList>
    </citation>
    <scope>NUCLEOTIDE SEQUENCE</scope>
    <source>
        <strain evidence="15">MJ17</strain>
    </source>
</reference>
<dbReference type="CDD" id="cd00483">
    <property type="entry name" value="HPPK"/>
    <property type="match status" value="1"/>
</dbReference>
<comment type="similarity">
    <text evidence="2">Belongs to the HPPK family.</text>
</comment>
<dbReference type="EMBL" id="JAEPRQ010000001">
    <property type="protein sequence ID" value="MBK4214589.1"/>
    <property type="molecule type" value="Genomic_DNA"/>
</dbReference>
<keyword evidence="8" id="KW-0067">ATP-binding</keyword>
<evidence type="ECO:0000313" key="15">
    <source>
        <dbReference type="EMBL" id="MBK4214589.1"/>
    </source>
</evidence>
<dbReference type="EC" id="2.7.6.3" evidence="3"/>
<dbReference type="NCBIfam" id="TIGR01498">
    <property type="entry name" value="folK"/>
    <property type="match status" value="1"/>
</dbReference>
<evidence type="ECO:0000256" key="7">
    <source>
        <dbReference type="ARBA" id="ARBA00022777"/>
    </source>
</evidence>
<evidence type="ECO:0000256" key="8">
    <source>
        <dbReference type="ARBA" id="ARBA00022840"/>
    </source>
</evidence>
<dbReference type="PANTHER" id="PTHR43071">
    <property type="entry name" value="2-AMINO-4-HYDROXY-6-HYDROXYMETHYLDIHYDROPTERIDINE PYROPHOSPHOKINASE"/>
    <property type="match status" value="1"/>
</dbReference>
<sequence>MRKLSLGLVALGANLASTAGSASETLQAATNILHDGQDITITAVSRFWLTPADPPGAGPDYVNAAATISTLLSASQLLERLHRIEADFGRDRSGGRWSARVLDLDLIAFDDMILPDMATLRNWINLPREAQLREAPNQLILPHPRMQDRGFVLAPTAEIAPGWRHPLTGRSVIEMLAALGPDGTTGMHPLPTHSSAGFP</sequence>
<evidence type="ECO:0000313" key="16">
    <source>
        <dbReference type="Proteomes" id="UP000640485"/>
    </source>
</evidence>
<keyword evidence="13" id="KW-0732">Signal</keyword>
<keyword evidence="6" id="KW-0547">Nucleotide-binding</keyword>
<dbReference type="SUPFAM" id="SSF55083">
    <property type="entry name" value="6-hydroxymethyl-7,8-dihydropterin pyrophosphokinase, HPPK"/>
    <property type="match status" value="1"/>
</dbReference>
<keyword evidence="5 15" id="KW-0808">Transferase</keyword>
<evidence type="ECO:0000256" key="12">
    <source>
        <dbReference type="ARBA" id="ARBA00033413"/>
    </source>
</evidence>
<evidence type="ECO:0000256" key="5">
    <source>
        <dbReference type="ARBA" id="ARBA00022679"/>
    </source>
</evidence>
<protein>
    <recommendedName>
        <fullName evidence="4">2-amino-4-hydroxy-6-hydroxymethyldihydropteridine pyrophosphokinase</fullName>
        <ecNumber evidence="3">2.7.6.3</ecNumber>
    </recommendedName>
    <alternativeName>
        <fullName evidence="11">6-hydroxymethyl-7,8-dihydropterin pyrophosphokinase</fullName>
    </alternativeName>
    <alternativeName>
        <fullName evidence="12">7,8-dihydro-6-hydroxymethylpterin-pyrophosphokinase</fullName>
    </alternativeName>
</protein>
<dbReference type="RefSeq" id="WP_200683268.1">
    <property type="nucleotide sequence ID" value="NZ_JAEPRQ010000001.1"/>
</dbReference>
<dbReference type="PANTHER" id="PTHR43071:SF1">
    <property type="entry name" value="2-AMINO-4-HYDROXY-6-HYDROXYMETHYLDIHYDROPTERIDINE PYROPHOSPHOKINASE"/>
    <property type="match status" value="1"/>
</dbReference>
<dbReference type="InterPro" id="IPR000550">
    <property type="entry name" value="Hppk"/>
</dbReference>
<comment type="function">
    <text evidence="10">Catalyzes the transfer of pyrophosphate from adenosine triphosphate (ATP) to 6-hydroxymethyl-7,8-dihydropterin, an enzymatic step in folate biosynthesis pathway.</text>
</comment>
<keyword evidence="9" id="KW-0289">Folate biosynthesis</keyword>
<evidence type="ECO:0000256" key="1">
    <source>
        <dbReference type="ARBA" id="ARBA00005051"/>
    </source>
</evidence>
<evidence type="ECO:0000256" key="10">
    <source>
        <dbReference type="ARBA" id="ARBA00029409"/>
    </source>
</evidence>
<evidence type="ECO:0000256" key="9">
    <source>
        <dbReference type="ARBA" id="ARBA00022909"/>
    </source>
</evidence>
<gene>
    <name evidence="15" type="primary">folK</name>
    <name evidence="15" type="ORF">JJJ17_01475</name>
</gene>
<dbReference type="GO" id="GO:0005524">
    <property type="term" value="F:ATP binding"/>
    <property type="evidence" value="ECO:0007669"/>
    <property type="project" value="UniProtKB-KW"/>
</dbReference>
<feature type="chain" id="PRO_5038033899" description="2-amino-4-hydroxy-6-hydroxymethyldihydropteridine pyrophosphokinase" evidence="13">
    <location>
        <begin position="23"/>
        <end position="199"/>
    </location>
</feature>
<comment type="caution">
    <text evidence="15">The sequence shown here is derived from an EMBL/GenBank/DDBJ whole genome shotgun (WGS) entry which is preliminary data.</text>
</comment>
<name>A0A934VZ91_9RHOB</name>
<evidence type="ECO:0000256" key="3">
    <source>
        <dbReference type="ARBA" id="ARBA00013253"/>
    </source>
</evidence>
<feature type="domain" description="7,8-dihydro-6-hydroxymethylpterin-pyrophosphokinase" evidence="14">
    <location>
        <begin position="9"/>
        <end position="161"/>
    </location>
</feature>
<proteinExistence type="inferred from homology"/>
<dbReference type="Gene3D" id="3.30.70.560">
    <property type="entry name" value="7,8-Dihydro-6-hydroxymethylpterin-pyrophosphokinase HPPK"/>
    <property type="match status" value="1"/>
</dbReference>
<evidence type="ECO:0000256" key="2">
    <source>
        <dbReference type="ARBA" id="ARBA00005810"/>
    </source>
</evidence>
<evidence type="ECO:0000256" key="11">
    <source>
        <dbReference type="ARBA" id="ARBA00029766"/>
    </source>
</evidence>
<keyword evidence="7" id="KW-0418">Kinase</keyword>
<organism evidence="15 16">
    <name type="scientific">Paracoccus caeni</name>
    <dbReference type="NCBI Taxonomy" id="657651"/>
    <lineage>
        <taxon>Bacteria</taxon>
        <taxon>Pseudomonadati</taxon>
        <taxon>Pseudomonadota</taxon>
        <taxon>Alphaproteobacteria</taxon>
        <taxon>Rhodobacterales</taxon>
        <taxon>Paracoccaceae</taxon>
        <taxon>Paracoccus</taxon>
    </lineage>
</organism>
<dbReference type="GO" id="GO:0016301">
    <property type="term" value="F:kinase activity"/>
    <property type="evidence" value="ECO:0007669"/>
    <property type="project" value="UniProtKB-KW"/>
</dbReference>
<dbReference type="AlphaFoldDB" id="A0A934VZ91"/>
<dbReference type="Pfam" id="PF01288">
    <property type="entry name" value="HPPK"/>
    <property type="match status" value="1"/>
</dbReference>